<feature type="transmembrane region" description="Helical" evidence="6">
    <location>
        <begin position="143"/>
        <end position="167"/>
    </location>
</feature>
<evidence type="ECO:0000313" key="9">
    <source>
        <dbReference type="Proteomes" id="UP001198151"/>
    </source>
</evidence>
<feature type="transmembrane region" description="Helical" evidence="6">
    <location>
        <begin position="17"/>
        <end position="37"/>
    </location>
</feature>
<name>A0ABS8FXF4_9FIRM</name>
<feature type="transmembrane region" description="Helical" evidence="6">
    <location>
        <begin position="340"/>
        <end position="360"/>
    </location>
</feature>
<dbReference type="PANTHER" id="PTHR11662">
    <property type="entry name" value="SOLUTE CARRIER FAMILY 17"/>
    <property type="match status" value="1"/>
</dbReference>
<dbReference type="RefSeq" id="WP_227706542.1">
    <property type="nucleotide sequence ID" value="NZ_JAJEQX010000003.1"/>
</dbReference>
<dbReference type="InterPro" id="IPR036259">
    <property type="entry name" value="MFS_trans_sf"/>
</dbReference>
<dbReference type="SUPFAM" id="SSF103473">
    <property type="entry name" value="MFS general substrate transporter"/>
    <property type="match status" value="1"/>
</dbReference>
<accession>A0ABS8FXF4</accession>
<keyword evidence="5 6" id="KW-0472">Membrane</keyword>
<evidence type="ECO:0000313" key="8">
    <source>
        <dbReference type="EMBL" id="MCC2253394.1"/>
    </source>
</evidence>
<reference evidence="8 9" key="1">
    <citation type="submission" date="2021-10" db="EMBL/GenBank/DDBJ databases">
        <title>Anaerobic single-cell dispensing facilitates the cultivation of human gut bacteria.</title>
        <authorList>
            <person name="Afrizal A."/>
        </authorList>
    </citation>
    <scope>NUCLEOTIDE SEQUENCE [LARGE SCALE GENOMIC DNA]</scope>
    <source>
        <strain evidence="8 9">CLA-AA-H200</strain>
    </source>
</reference>
<dbReference type="PROSITE" id="PS50850">
    <property type="entry name" value="MFS"/>
    <property type="match status" value="1"/>
</dbReference>
<dbReference type="InterPro" id="IPR050382">
    <property type="entry name" value="MFS_Na/Anion_cotransporter"/>
</dbReference>
<feature type="transmembrane region" description="Helical" evidence="6">
    <location>
        <begin position="372"/>
        <end position="398"/>
    </location>
</feature>
<feature type="transmembrane region" description="Helical" evidence="6">
    <location>
        <begin position="284"/>
        <end position="304"/>
    </location>
</feature>
<dbReference type="InterPro" id="IPR011701">
    <property type="entry name" value="MFS"/>
</dbReference>
<feature type="transmembrane region" description="Helical" evidence="6">
    <location>
        <begin position="173"/>
        <end position="194"/>
    </location>
</feature>
<protein>
    <submittedName>
        <fullName evidence="8">MFS transporter</fullName>
    </submittedName>
</protein>
<evidence type="ECO:0000256" key="6">
    <source>
        <dbReference type="SAM" id="Phobius"/>
    </source>
</evidence>
<feature type="domain" description="Major facilitator superfamily (MFS) profile" evidence="7">
    <location>
        <begin position="16"/>
        <end position="427"/>
    </location>
</feature>
<comment type="caution">
    <text evidence="8">The sequence shown here is derived from an EMBL/GenBank/DDBJ whole genome shotgun (WGS) entry which is preliminary data.</text>
</comment>
<keyword evidence="2" id="KW-0813">Transport</keyword>
<feature type="transmembrane region" description="Helical" evidence="6">
    <location>
        <begin position="404"/>
        <end position="425"/>
    </location>
</feature>
<keyword evidence="9" id="KW-1185">Reference proteome</keyword>
<gene>
    <name evidence="8" type="ORF">LKD70_02880</name>
</gene>
<evidence type="ECO:0000256" key="4">
    <source>
        <dbReference type="ARBA" id="ARBA00022989"/>
    </source>
</evidence>
<dbReference type="Gene3D" id="1.20.1250.20">
    <property type="entry name" value="MFS general substrate transporter like domains"/>
    <property type="match status" value="2"/>
</dbReference>
<organism evidence="8 9">
    <name type="scientific">Ruminococcus turbiniformis</name>
    <dbReference type="NCBI Taxonomy" id="2881258"/>
    <lineage>
        <taxon>Bacteria</taxon>
        <taxon>Bacillati</taxon>
        <taxon>Bacillota</taxon>
        <taxon>Clostridia</taxon>
        <taxon>Eubacteriales</taxon>
        <taxon>Oscillospiraceae</taxon>
        <taxon>Ruminococcus</taxon>
    </lineage>
</organism>
<proteinExistence type="predicted"/>
<keyword evidence="3 6" id="KW-0812">Transmembrane</keyword>
<evidence type="ECO:0000256" key="2">
    <source>
        <dbReference type="ARBA" id="ARBA00022448"/>
    </source>
</evidence>
<evidence type="ECO:0000256" key="3">
    <source>
        <dbReference type="ARBA" id="ARBA00022692"/>
    </source>
</evidence>
<evidence type="ECO:0000259" key="7">
    <source>
        <dbReference type="PROSITE" id="PS50850"/>
    </source>
</evidence>
<dbReference type="EMBL" id="JAJEQX010000003">
    <property type="protein sequence ID" value="MCC2253394.1"/>
    <property type="molecule type" value="Genomic_DNA"/>
</dbReference>
<evidence type="ECO:0000256" key="1">
    <source>
        <dbReference type="ARBA" id="ARBA00004651"/>
    </source>
</evidence>
<keyword evidence="4 6" id="KW-1133">Transmembrane helix</keyword>
<sequence length="427" mass="45323">MAETKTILLQKPPAARWWVMVMGILAYGHFFMIMQLISSMTTTVMEDLNITVTECTWLLTATKIGFAIFTLLGGPLGTRLGPRRTITLGLILNAVSNLVFPWGATTYAGAFTLCLLQGVGGGFISGSAIGATCLWFPTRSRGLATGIFTGLVGSMFTIASVCCPMLVSSGLSWQQTIAVMGGIPAAGLAVIYFVTVKDFGEAYPGYASVDDILPESVSMPKKVEGQKRMKVRETRKPDSMGEFFRSGSVWMAGILTFITGWMQLGLGSLFPQLLLFDYSLSDAQVASITGLAFLGMMVGCPLGGIISDKVFHGVRYPMLMIGAIFTGAMFLLIPHTPVPMMALVLFLTYGGNASICGPFWSVPSELVTGKMAVMASAFCSTMGTLGGLVASPLMTITATAAGTYIVPVYICAVVAFAGVIPALVIRR</sequence>
<dbReference type="Pfam" id="PF07690">
    <property type="entry name" value="MFS_1"/>
    <property type="match status" value="1"/>
</dbReference>
<feature type="transmembrane region" description="Helical" evidence="6">
    <location>
        <begin position="243"/>
        <end position="264"/>
    </location>
</feature>
<dbReference type="Proteomes" id="UP001198151">
    <property type="component" value="Unassembled WGS sequence"/>
</dbReference>
<feature type="transmembrane region" description="Helical" evidence="6">
    <location>
        <begin position="57"/>
        <end position="74"/>
    </location>
</feature>
<feature type="transmembrane region" description="Helical" evidence="6">
    <location>
        <begin position="316"/>
        <end position="334"/>
    </location>
</feature>
<evidence type="ECO:0000256" key="5">
    <source>
        <dbReference type="ARBA" id="ARBA00023136"/>
    </source>
</evidence>
<dbReference type="InterPro" id="IPR020846">
    <property type="entry name" value="MFS_dom"/>
</dbReference>
<feature type="transmembrane region" description="Helical" evidence="6">
    <location>
        <begin position="110"/>
        <end position="136"/>
    </location>
</feature>
<comment type="subcellular location">
    <subcellularLocation>
        <location evidence="1">Cell membrane</location>
        <topology evidence="1">Multi-pass membrane protein</topology>
    </subcellularLocation>
</comment>
<dbReference type="PANTHER" id="PTHR11662:SF399">
    <property type="entry name" value="FI19708P1-RELATED"/>
    <property type="match status" value="1"/>
</dbReference>
<feature type="transmembrane region" description="Helical" evidence="6">
    <location>
        <begin position="86"/>
        <end position="104"/>
    </location>
</feature>